<keyword evidence="1" id="KW-0863">Zinc-finger</keyword>
<feature type="compositionally biased region" description="Basic and acidic residues" evidence="2">
    <location>
        <begin position="417"/>
        <end position="483"/>
    </location>
</feature>
<dbReference type="SMART" id="SM00343">
    <property type="entry name" value="ZnF_C2HC"/>
    <property type="match status" value="1"/>
</dbReference>
<reference evidence="5" key="1">
    <citation type="submission" date="2023-03" db="EMBL/GenBank/DDBJ databases">
        <title>Massive genome expansion in bonnet fungi (Mycena s.s.) driven by repeated elements and novel gene families across ecological guilds.</title>
        <authorList>
            <consortium name="Lawrence Berkeley National Laboratory"/>
            <person name="Harder C.B."/>
            <person name="Miyauchi S."/>
            <person name="Viragh M."/>
            <person name="Kuo A."/>
            <person name="Thoen E."/>
            <person name="Andreopoulos B."/>
            <person name="Lu D."/>
            <person name="Skrede I."/>
            <person name="Drula E."/>
            <person name="Henrissat B."/>
            <person name="Morin E."/>
            <person name="Kohler A."/>
            <person name="Barry K."/>
            <person name="LaButti K."/>
            <person name="Morin E."/>
            <person name="Salamov A."/>
            <person name="Lipzen A."/>
            <person name="Mereny Z."/>
            <person name="Hegedus B."/>
            <person name="Baldrian P."/>
            <person name="Stursova M."/>
            <person name="Weitz H."/>
            <person name="Taylor A."/>
            <person name="Grigoriev I.V."/>
            <person name="Nagy L.G."/>
            <person name="Martin F."/>
            <person name="Kauserud H."/>
        </authorList>
    </citation>
    <scope>NUCLEOTIDE SEQUENCE</scope>
    <source>
        <strain evidence="5">CBHHK200</strain>
    </source>
</reference>
<feature type="compositionally biased region" description="Basic and acidic residues" evidence="2">
    <location>
        <begin position="120"/>
        <end position="133"/>
    </location>
</feature>
<feature type="compositionally biased region" description="Basic and acidic residues" evidence="2">
    <location>
        <begin position="390"/>
        <end position="400"/>
    </location>
</feature>
<keyword evidence="6" id="KW-1185">Reference proteome</keyword>
<sequence length="1208" mass="134820">MVDLRSGNVYNPPATDDGPPGNLEMDARSGTSSSSDEMDAQGTSAAEMDAPGTSGDNSGTSTAFPLSRITPSRIERSHESFSGIVDEPRSSSSAAEFEHRSRLADVDEKPRPSPAAVAEHPSRSRTADVDDKSPAVSRGAASLSHHSQATVGATVDGGAVLDDSYQAPHDGFQTPKRTARSSRGSPSPVLETTPHFFGDWFGGDDASMETGSETDLSVRKHAFIKQWAEYTEADGLGDIPSEWNVPTHHSVSPVDSKMELPFDDVMAEISRGMSPMTRDKIQRRAARMKSQHLKSAQSISLTSNWDSQPSRKISGKNTPHTGLVSRNTTVAATDTRSSTGPTAPRYTASAKGKGRDPREHPDIAPVTGVKYEEPSSSSSSTSSDEDSSAEEIRRRQIEADRQLAAAMQRVLDERRAAELAEAKSKAKKDDKTRSLGHKAERNRTSIADKETHKDSLSRKMSSTHKDRSREHVEELTKGDERHEHKPPKHSSKHSSTAKRGGSAPAPPLVRKMALDQVPEKSYLFNALDSDSETTAAAKKRARKSSKTTKTKESRKKDRTPSDSSSSNDSSSSSDTTSDDSSEASDDDSSAPSQASGASSDAKRRRKQRAKKARRKRFQLRKLEYLNSKPDPPSEYDGQPDFRVFQKFALEVKDCVRYGYISQKRAVSWIKKYLGGRASAWYMREVAKDPRKWTLNKLLKALFNHCFPPNFRSIQREKYDRFCQRGHPIRDYRVELTDLRDSIGDDISERQFIIRFWQGADSRVRIHWAEQGYDRESSTMDELEICAANYETALLIAAEEKTFDEERPRANRTTGNNAQRTEGESSNAQATAEQPKKPAQSGQKLTKAEMNEYRAAGKCFDCGSTEHIRKDCPKWNTLKPRSHTIQSSAVTFDEIERRHVLARAVDLGVFCVSIELAEPSPEHEAAVDAIYVRQIRAGLLACLSPKMDMSEVKTRFEIEKAGWYFKIYDRLGDGCVNISQTQLLDPAFDFQVWYETYTRDFDFEIGRRVALSTESRTVSLQDEMYTHIYTAEITTLGLETTSELGNPEREMEGESRAFVGSEALAVSETHGQTEASSLSPTTWHSVRHRVVYFANTRYLLDSGNHSLASVFLLYGQTQAFSSFISDRPSNFLGTRDSILLTSVTPNSALVLLIDLRLRLVESWAQFNADSGRLVMMEDDGRERDWSWYVLFFSYSYLLATFFFFCSWSL</sequence>
<gene>
    <name evidence="5" type="ORF">C8F04DRAFT_1304569</name>
</gene>
<evidence type="ECO:0000256" key="3">
    <source>
        <dbReference type="SAM" id="Phobius"/>
    </source>
</evidence>
<feature type="compositionally biased region" description="Basic and acidic residues" evidence="2">
    <location>
        <begin position="549"/>
        <end position="560"/>
    </location>
</feature>
<feature type="compositionally biased region" description="Basic residues" evidence="2">
    <location>
        <begin position="484"/>
        <end position="496"/>
    </location>
</feature>
<keyword evidence="1" id="KW-0862">Zinc</keyword>
<keyword evidence="3" id="KW-0812">Transmembrane</keyword>
<feature type="compositionally biased region" description="Acidic residues" evidence="2">
    <location>
        <begin position="576"/>
        <end position="588"/>
    </location>
</feature>
<feature type="compositionally biased region" description="Basic and acidic residues" evidence="2">
    <location>
        <begin position="353"/>
        <end position="362"/>
    </location>
</feature>
<feature type="compositionally biased region" description="Basic and acidic residues" evidence="2">
    <location>
        <begin position="96"/>
        <end position="111"/>
    </location>
</feature>
<keyword evidence="3" id="KW-1133">Transmembrane helix</keyword>
<feature type="region of interest" description="Disordered" evidence="2">
    <location>
        <begin position="1"/>
        <end position="194"/>
    </location>
</feature>
<dbReference type="EMBL" id="JARJCM010000184">
    <property type="protein sequence ID" value="KAJ7023702.1"/>
    <property type="molecule type" value="Genomic_DNA"/>
</dbReference>
<keyword evidence="3" id="KW-0472">Membrane</keyword>
<evidence type="ECO:0000313" key="5">
    <source>
        <dbReference type="EMBL" id="KAJ7023702.1"/>
    </source>
</evidence>
<protein>
    <recommendedName>
        <fullName evidence="4">CCHC-type domain-containing protein</fullName>
    </recommendedName>
</protein>
<dbReference type="InterPro" id="IPR001878">
    <property type="entry name" value="Znf_CCHC"/>
</dbReference>
<dbReference type="PROSITE" id="PS50158">
    <property type="entry name" value="ZF_CCHC"/>
    <property type="match status" value="1"/>
</dbReference>
<dbReference type="GO" id="GO:0003676">
    <property type="term" value="F:nucleic acid binding"/>
    <property type="evidence" value="ECO:0007669"/>
    <property type="project" value="InterPro"/>
</dbReference>
<feature type="region of interest" description="Disordered" evidence="2">
    <location>
        <begin position="800"/>
        <end position="844"/>
    </location>
</feature>
<proteinExistence type="predicted"/>
<keyword evidence="1" id="KW-0479">Metal-binding</keyword>
<dbReference type="AlphaFoldDB" id="A0AAD6SAK0"/>
<name>A0AAD6SAK0_9AGAR</name>
<feature type="compositionally biased region" description="Basic residues" evidence="2">
    <location>
        <begin position="537"/>
        <end position="548"/>
    </location>
</feature>
<feature type="compositionally biased region" description="Polar residues" evidence="2">
    <location>
        <begin position="293"/>
        <end position="341"/>
    </location>
</feature>
<accession>A0AAD6SAK0</accession>
<feature type="domain" description="CCHC-type" evidence="4">
    <location>
        <begin position="857"/>
        <end position="873"/>
    </location>
</feature>
<feature type="compositionally biased region" description="Low complexity" evidence="2">
    <location>
        <begin position="589"/>
        <end position="599"/>
    </location>
</feature>
<feature type="compositionally biased region" description="Polar residues" evidence="2">
    <location>
        <begin position="810"/>
        <end position="831"/>
    </location>
</feature>
<feature type="compositionally biased region" description="Low complexity" evidence="2">
    <location>
        <begin position="561"/>
        <end position="575"/>
    </location>
</feature>
<dbReference type="PANTHER" id="PTHR13491">
    <property type="entry name" value="ZCCHC10 PROTEIN"/>
    <property type="match status" value="1"/>
</dbReference>
<dbReference type="GO" id="GO:0008270">
    <property type="term" value="F:zinc ion binding"/>
    <property type="evidence" value="ECO:0007669"/>
    <property type="project" value="UniProtKB-KW"/>
</dbReference>
<evidence type="ECO:0000256" key="1">
    <source>
        <dbReference type="PROSITE-ProRule" id="PRU00047"/>
    </source>
</evidence>
<evidence type="ECO:0000256" key="2">
    <source>
        <dbReference type="SAM" id="MobiDB-lite"/>
    </source>
</evidence>
<comment type="caution">
    <text evidence="5">The sequence shown here is derived from an EMBL/GenBank/DDBJ whole genome shotgun (WGS) entry which is preliminary data.</text>
</comment>
<dbReference type="PANTHER" id="PTHR13491:SF0">
    <property type="entry name" value="ZINC FINGER CCHC DOMAIN-CONTAINING PROTEIN 10"/>
    <property type="match status" value="1"/>
</dbReference>
<evidence type="ECO:0000313" key="6">
    <source>
        <dbReference type="Proteomes" id="UP001218188"/>
    </source>
</evidence>
<feature type="region of interest" description="Disordered" evidence="2">
    <location>
        <begin position="288"/>
        <end position="400"/>
    </location>
</feature>
<dbReference type="InterPro" id="IPR039715">
    <property type="entry name" value="ZCCHC10"/>
</dbReference>
<feature type="region of interest" description="Disordered" evidence="2">
    <location>
        <begin position="417"/>
        <end position="615"/>
    </location>
</feature>
<dbReference type="Proteomes" id="UP001218188">
    <property type="component" value="Unassembled WGS sequence"/>
</dbReference>
<feature type="compositionally biased region" description="Basic residues" evidence="2">
    <location>
        <begin position="602"/>
        <end position="615"/>
    </location>
</feature>
<evidence type="ECO:0000259" key="4">
    <source>
        <dbReference type="PROSITE" id="PS50158"/>
    </source>
</evidence>
<feature type="compositionally biased region" description="Polar residues" evidence="2">
    <location>
        <begin position="54"/>
        <end position="64"/>
    </location>
</feature>
<organism evidence="5 6">
    <name type="scientific">Mycena alexandri</name>
    <dbReference type="NCBI Taxonomy" id="1745969"/>
    <lineage>
        <taxon>Eukaryota</taxon>
        <taxon>Fungi</taxon>
        <taxon>Dikarya</taxon>
        <taxon>Basidiomycota</taxon>
        <taxon>Agaricomycotina</taxon>
        <taxon>Agaricomycetes</taxon>
        <taxon>Agaricomycetidae</taxon>
        <taxon>Agaricales</taxon>
        <taxon>Marasmiineae</taxon>
        <taxon>Mycenaceae</taxon>
        <taxon>Mycena</taxon>
    </lineage>
</organism>
<feature type="transmembrane region" description="Helical" evidence="3">
    <location>
        <begin position="1184"/>
        <end position="1206"/>
    </location>
</feature>